<gene>
    <name evidence="6" type="ORF">I5E68_14275</name>
</gene>
<evidence type="ECO:0000313" key="7">
    <source>
        <dbReference type="Proteomes" id="UP000617634"/>
    </source>
</evidence>
<evidence type="ECO:0000256" key="1">
    <source>
        <dbReference type="ARBA" id="ARBA00022630"/>
    </source>
</evidence>
<evidence type="ECO:0000256" key="2">
    <source>
        <dbReference type="ARBA" id="ARBA00022643"/>
    </source>
</evidence>
<dbReference type="SUPFAM" id="SSF51679">
    <property type="entry name" value="Bacterial luciferase-like"/>
    <property type="match status" value="1"/>
</dbReference>
<keyword evidence="7" id="KW-1185">Reference proteome</keyword>
<dbReference type="GO" id="GO:0008726">
    <property type="term" value="F:alkanesulfonate monooxygenase activity"/>
    <property type="evidence" value="ECO:0007669"/>
    <property type="project" value="TreeGrafter"/>
</dbReference>
<keyword evidence="3" id="KW-0560">Oxidoreductase</keyword>
<dbReference type="PANTHER" id="PTHR42847:SF9">
    <property type="entry name" value="BLL6451 PROTEIN"/>
    <property type="match status" value="1"/>
</dbReference>
<keyword evidence="2" id="KW-0288">FMN</keyword>
<dbReference type="Proteomes" id="UP000617634">
    <property type="component" value="Unassembled WGS sequence"/>
</dbReference>
<keyword evidence="4" id="KW-0503">Monooxygenase</keyword>
<reference evidence="6" key="1">
    <citation type="submission" date="2020-11" db="EMBL/GenBank/DDBJ databases">
        <title>Novosphingobium aureum sp. nov., a marine bacterium isolated from sediment of a salt flat.</title>
        <authorList>
            <person name="Yoo Y."/>
            <person name="Kim J.-J."/>
        </authorList>
    </citation>
    <scope>NUCLEOTIDE SEQUENCE</scope>
    <source>
        <strain evidence="6">YJ-S2-02</strain>
    </source>
</reference>
<feature type="domain" description="Luciferase-like" evidence="5">
    <location>
        <begin position="22"/>
        <end position="336"/>
    </location>
</feature>
<protein>
    <submittedName>
        <fullName evidence="6">LLM class flavin-dependent oxidoreductase</fullName>
    </submittedName>
</protein>
<dbReference type="Pfam" id="PF00296">
    <property type="entry name" value="Bac_luciferase"/>
    <property type="match status" value="1"/>
</dbReference>
<dbReference type="InterPro" id="IPR050172">
    <property type="entry name" value="SsuD_RutA_monooxygenase"/>
</dbReference>
<dbReference type="InterPro" id="IPR036661">
    <property type="entry name" value="Luciferase-like_sf"/>
</dbReference>
<comment type="caution">
    <text evidence="6">The sequence shown here is derived from an EMBL/GenBank/DDBJ whole genome shotgun (WGS) entry which is preliminary data.</text>
</comment>
<dbReference type="PANTHER" id="PTHR42847">
    <property type="entry name" value="ALKANESULFONATE MONOOXYGENASE"/>
    <property type="match status" value="1"/>
</dbReference>
<sequence length="377" mass="40213">MSTAPESDLEIVGIVNHRGGAVGEAPRGPDFDPEHIRRSALSQEAAGYDRVLIANAATMPESFATGAYLSGITQKLGFMMAHRPGPVMPTYAARHLATLDRLSQGRAAVHVIAGADDREVQADGAFNTKEERYRIAAEYVEVMRKVWSSPEPFDFDGEFYRFRDAFAMVRPEGGAMPVYWGGTSDLALDLCGKVADVYAQGGDTFAGAGELAAKAHAAAARHGREVKVLMTMVILLGETEDEAWARAGALYDKVTGQIAGGAQGIVMGKHDKQGDKAAAGAFQRMQAQAEQGDRLDRCLWTGLNKAYQGRGNNSVLVGTPQQVADSLMEYRRLGITRFLLRSPDQDADAARIGGELVPELKAQMAALASAATAGAPA</sequence>
<name>A0A931HE20_9SPHN</name>
<dbReference type="CDD" id="cd01094">
    <property type="entry name" value="Alkanesulfonate_monoxygenase"/>
    <property type="match status" value="1"/>
</dbReference>
<organism evidence="6 7">
    <name type="scientific">Novosphingobium aureum</name>
    <dbReference type="NCBI Taxonomy" id="2792964"/>
    <lineage>
        <taxon>Bacteria</taxon>
        <taxon>Pseudomonadati</taxon>
        <taxon>Pseudomonadota</taxon>
        <taxon>Alphaproteobacteria</taxon>
        <taxon>Sphingomonadales</taxon>
        <taxon>Sphingomonadaceae</taxon>
        <taxon>Novosphingobium</taxon>
    </lineage>
</organism>
<dbReference type="AlphaFoldDB" id="A0A931HE20"/>
<dbReference type="GO" id="GO:0046306">
    <property type="term" value="P:alkanesulfonate catabolic process"/>
    <property type="evidence" value="ECO:0007669"/>
    <property type="project" value="TreeGrafter"/>
</dbReference>
<dbReference type="InterPro" id="IPR011251">
    <property type="entry name" value="Luciferase-like_dom"/>
</dbReference>
<evidence type="ECO:0000256" key="3">
    <source>
        <dbReference type="ARBA" id="ARBA00023002"/>
    </source>
</evidence>
<evidence type="ECO:0000256" key="4">
    <source>
        <dbReference type="ARBA" id="ARBA00023033"/>
    </source>
</evidence>
<evidence type="ECO:0000313" key="6">
    <source>
        <dbReference type="EMBL" id="MBH0114107.1"/>
    </source>
</evidence>
<evidence type="ECO:0000259" key="5">
    <source>
        <dbReference type="Pfam" id="PF00296"/>
    </source>
</evidence>
<dbReference type="RefSeq" id="WP_197165169.1">
    <property type="nucleotide sequence ID" value="NZ_JADZGI010000002.1"/>
</dbReference>
<keyword evidence="1" id="KW-0285">Flavoprotein</keyword>
<dbReference type="EMBL" id="JADZGI010000002">
    <property type="protein sequence ID" value="MBH0114107.1"/>
    <property type="molecule type" value="Genomic_DNA"/>
</dbReference>
<dbReference type="Gene3D" id="3.20.20.30">
    <property type="entry name" value="Luciferase-like domain"/>
    <property type="match status" value="1"/>
</dbReference>
<accession>A0A931HE20</accession>
<proteinExistence type="predicted"/>